<feature type="region of interest" description="Disordered" evidence="1">
    <location>
        <begin position="1"/>
        <end position="23"/>
    </location>
</feature>
<reference evidence="2" key="2">
    <citation type="journal article" date="2023" name="IMA Fungus">
        <title>Comparative genomic study of the Penicillium genus elucidates a diverse pangenome and 15 lateral gene transfer events.</title>
        <authorList>
            <person name="Petersen C."/>
            <person name="Sorensen T."/>
            <person name="Nielsen M.R."/>
            <person name="Sondergaard T.E."/>
            <person name="Sorensen J.L."/>
            <person name="Fitzpatrick D.A."/>
            <person name="Frisvad J.C."/>
            <person name="Nielsen K.L."/>
        </authorList>
    </citation>
    <scope>NUCLEOTIDE SEQUENCE</scope>
    <source>
        <strain evidence="2">IBT 26290</strain>
    </source>
</reference>
<keyword evidence="3" id="KW-1185">Reference proteome</keyword>
<evidence type="ECO:0000313" key="3">
    <source>
        <dbReference type="Proteomes" id="UP001149163"/>
    </source>
</evidence>
<reference evidence="2" key="1">
    <citation type="submission" date="2022-11" db="EMBL/GenBank/DDBJ databases">
        <authorList>
            <person name="Petersen C."/>
        </authorList>
    </citation>
    <scope>NUCLEOTIDE SEQUENCE</scope>
    <source>
        <strain evidence="2">IBT 26290</strain>
    </source>
</reference>
<evidence type="ECO:0000256" key="1">
    <source>
        <dbReference type="SAM" id="MobiDB-lite"/>
    </source>
</evidence>
<sequence>MTSHASAIISGVRGDGDKKQEQQSQMTIARLQAENDALKRVFGHLHITLTSPSPPLPTSLDHQLRDSGSSPYPRVAWDTQHILWPSPIPINAPFHSIEGPLPAVYDLDFPELNTADTLPPPPAQPRSDVQVHPRLSADSTCCVSGSPDPAWAGIVDPAEESTTLCSLAYQWVLQCNKRGIDLHIISMWMQPGFQTGSDPLEGCRVDNQVLLSVLTQVS</sequence>
<comment type="caution">
    <text evidence="2">The sequence shown here is derived from an EMBL/GenBank/DDBJ whole genome shotgun (WGS) entry which is preliminary data.</text>
</comment>
<evidence type="ECO:0000313" key="2">
    <source>
        <dbReference type="EMBL" id="KAJ5157486.1"/>
    </source>
</evidence>
<dbReference type="AlphaFoldDB" id="A0A9W9HU21"/>
<dbReference type="OrthoDB" id="4505928at2759"/>
<gene>
    <name evidence="2" type="ORF">N7482_008586</name>
</gene>
<protein>
    <submittedName>
        <fullName evidence="2">Uncharacterized protein</fullName>
    </submittedName>
</protein>
<name>A0A9W9HU21_9EURO</name>
<dbReference type="RefSeq" id="XP_056540475.1">
    <property type="nucleotide sequence ID" value="XM_056690710.1"/>
</dbReference>
<accession>A0A9W9HU21</accession>
<dbReference type="Proteomes" id="UP001149163">
    <property type="component" value="Unassembled WGS sequence"/>
</dbReference>
<dbReference type="GeneID" id="81429886"/>
<proteinExistence type="predicted"/>
<dbReference type="EMBL" id="JAPQKN010000006">
    <property type="protein sequence ID" value="KAJ5157486.1"/>
    <property type="molecule type" value="Genomic_DNA"/>
</dbReference>
<organism evidence="2 3">
    <name type="scientific">Penicillium canariense</name>
    <dbReference type="NCBI Taxonomy" id="189055"/>
    <lineage>
        <taxon>Eukaryota</taxon>
        <taxon>Fungi</taxon>
        <taxon>Dikarya</taxon>
        <taxon>Ascomycota</taxon>
        <taxon>Pezizomycotina</taxon>
        <taxon>Eurotiomycetes</taxon>
        <taxon>Eurotiomycetidae</taxon>
        <taxon>Eurotiales</taxon>
        <taxon>Aspergillaceae</taxon>
        <taxon>Penicillium</taxon>
    </lineage>
</organism>